<name>A0A0D1YBE6_9EURO</name>
<dbReference type="Proteomes" id="UP000053599">
    <property type="component" value="Unassembled WGS sequence"/>
</dbReference>
<dbReference type="InterPro" id="IPR001680">
    <property type="entry name" value="WD40_rpt"/>
</dbReference>
<reference evidence="8 9" key="1">
    <citation type="submission" date="2015-01" db="EMBL/GenBank/DDBJ databases">
        <title>The Genome Sequence of Exophiala sideris CBS121828.</title>
        <authorList>
            <consortium name="The Broad Institute Genomics Platform"/>
            <person name="Cuomo C."/>
            <person name="de Hoog S."/>
            <person name="Gorbushina A."/>
            <person name="Stielow B."/>
            <person name="Teixiera M."/>
            <person name="Abouelleil A."/>
            <person name="Chapman S.B."/>
            <person name="Priest M."/>
            <person name="Young S.K."/>
            <person name="Wortman J."/>
            <person name="Nusbaum C."/>
            <person name="Birren B."/>
        </authorList>
    </citation>
    <scope>NUCLEOTIDE SEQUENCE [LARGE SCALE GENOMIC DNA]</scope>
    <source>
        <strain evidence="8 9">CBS 121828</strain>
    </source>
</reference>
<dbReference type="SUPFAM" id="SSF50978">
    <property type="entry name" value="WD40 repeat-like"/>
    <property type="match status" value="3"/>
</dbReference>
<dbReference type="InterPro" id="IPR051973">
    <property type="entry name" value="tRNA_Anticodon_Mtase-Reg"/>
</dbReference>
<keyword evidence="3 7" id="KW-0853">WD repeat</keyword>
<dbReference type="InterPro" id="IPR015943">
    <property type="entry name" value="WD40/YVTN_repeat-like_dom_sf"/>
</dbReference>
<dbReference type="AlphaFoldDB" id="A0A0D1YBE6"/>
<dbReference type="STRING" id="1016849.A0A0D1YBE6"/>
<keyword evidence="4" id="KW-0819">tRNA processing</keyword>
<dbReference type="SMART" id="SM00320">
    <property type="entry name" value="WD40"/>
    <property type="match status" value="6"/>
</dbReference>
<evidence type="ECO:0000256" key="2">
    <source>
        <dbReference type="ARBA" id="ARBA00022490"/>
    </source>
</evidence>
<dbReference type="GO" id="GO:0005737">
    <property type="term" value="C:cytoplasm"/>
    <property type="evidence" value="ECO:0007669"/>
    <property type="project" value="UniProtKB-SubCell"/>
</dbReference>
<dbReference type="Gene3D" id="2.130.10.10">
    <property type="entry name" value="YVTN repeat-like/Quinoprotein amine dehydrogenase"/>
    <property type="match status" value="3"/>
</dbReference>
<feature type="repeat" description="WD" evidence="7">
    <location>
        <begin position="212"/>
        <end position="260"/>
    </location>
</feature>
<dbReference type="PANTHER" id="PTHR14344:SF3">
    <property type="entry name" value="WD REPEAT-CONTAINING PROTEIN 6"/>
    <property type="match status" value="1"/>
</dbReference>
<dbReference type="PROSITE" id="PS50082">
    <property type="entry name" value="WD_REPEATS_2"/>
    <property type="match status" value="1"/>
</dbReference>
<dbReference type="PROSITE" id="PS00678">
    <property type="entry name" value="WD_REPEATS_1"/>
    <property type="match status" value="1"/>
</dbReference>
<dbReference type="InterPro" id="IPR036322">
    <property type="entry name" value="WD40_repeat_dom_sf"/>
</dbReference>
<protein>
    <recommendedName>
        <fullName evidence="10">WD repeat protein</fullName>
    </recommendedName>
</protein>
<dbReference type="InterPro" id="IPR019775">
    <property type="entry name" value="WD40_repeat_CS"/>
</dbReference>
<evidence type="ECO:0000256" key="4">
    <source>
        <dbReference type="ARBA" id="ARBA00022694"/>
    </source>
</evidence>
<evidence type="ECO:0000256" key="6">
    <source>
        <dbReference type="ARBA" id="ARBA00038255"/>
    </source>
</evidence>
<evidence type="ECO:0000313" key="9">
    <source>
        <dbReference type="Proteomes" id="UP000053599"/>
    </source>
</evidence>
<evidence type="ECO:0000313" key="8">
    <source>
        <dbReference type="EMBL" id="KIV78114.1"/>
    </source>
</evidence>
<evidence type="ECO:0008006" key="10">
    <source>
        <dbReference type="Google" id="ProtNLM"/>
    </source>
</evidence>
<gene>
    <name evidence="8" type="ORF">PV11_09866</name>
</gene>
<evidence type="ECO:0000256" key="7">
    <source>
        <dbReference type="PROSITE-ProRule" id="PRU00221"/>
    </source>
</evidence>
<keyword evidence="5" id="KW-0677">Repeat</keyword>
<dbReference type="PANTHER" id="PTHR14344">
    <property type="entry name" value="WD REPEAT PROTEIN"/>
    <property type="match status" value="1"/>
</dbReference>
<organism evidence="8 9">
    <name type="scientific">Exophiala sideris</name>
    <dbReference type="NCBI Taxonomy" id="1016849"/>
    <lineage>
        <taxon>Eukaryota</taxon>
        <taxon>Fungi</taxon>
        <taxon>Dikarya</taxon>
        <taxon>Ascomycota</taxon>
        <taxon>Pezizomycotina</taxon>
        <taxon>Eurotiomycetes</taxon>
        <taxon>Chaetothyriomycetidae</taxon>
        <taxon>Chaetothyriales</taxon>
        <taxon>Herpotrichiellaceae</taxon>
        <taxon>Exophiala</taxon>
    </lineage>
</organism>
<accession>A0A0D1YBE6</accession>
<proteinExistence type="inferred from homology"/>
<dbReference type="OrthoDB" id="5594999at2759"/>
<evidence type="ECO:0000256" key="1">
    <source>
        <dbReference type="ARBA" id="ARBA00004496"/>
    </source>
</evidence>
<dbReference type="HOGENOM" id="CLU_002615_1_0_1"/>
<evidence type="ECO:0000256" key="5">
    <source>
        <dbReference type="ARBA" id="ARBA00022737"/>
    </source>
</evidence>
<keyword evidence="2" id="KW-0963">Cytoplasm</keyword>
<comment type="similarity">
    <text evidence="6">Belongs to the WD repeat WDR6 family.</text>
</comment>
<dbReference type="Pfam" id="PF00400">
    <property type="entry name" value="WD40"/>
    <property type="match status" value="1"/>
</dbReference>
<dbReference type="GO" id="GO:0030488">
    <property type="term" value="P:tRNA methylation"/>
    <property type="evidence" value="ECO:0007669"/>
    <property type="project" value="TreeGrafter"/>
</dbReference>
<comment type="subcellular location">
    <subcellularLocation>
        <location evidence="1">Cytoplasm</location>
    </subcellularLocation>
</comment>
<sequence length="1193" mass="129482">MPCVIESQASCLPVSALQNARLRDGSSILFAGQGPYLIIYLHGRRLLSHRIFDTQSIHGIRVTSQVEFRSKADLFNVVVWGGGLVQSGRLTLDTNNDGTRSSDVQLILSADFDARDWILDALLLSSSIILLTAHNALVNVAINDRESGFHLDGENTSVIHGPGAFLYSGDLLAATPDLIIIAAGTVFGEILVWTYFRDLSRGLWLTSTRHVFTGHKGSVFGVAISEVSDVGNTPTRLLASCSDDRTIQLWDISDCDKLSHEGIFDTMTANTGFGSVEEGEECASASVWGHASRIWGVEFVCSRSNNGTQEVLLLSRGEDAVCQLWSIEVSSSHNPGDLHLIPVANDRHHLGKHAWSMSHNAYDRDLTVFTGGADGQIISRHFDRYCSPAVPTTISKAFKDITGASLALKHYCPINPDVCFATTDQGDLFSIAAAQGELKCSLIYSSPQKGAVLLCNAESLGVVLLAQQQGDLLALTLGRSDTLMPAKLGIPGGICWLQLASSHHDYRSQGVACVVAALANGAVIIWITVEGGSLQAKHRSLSLPKTFVITSSAYDFSSGALLLGSRAGALAAYSNLTSEAESIDEPFCVRHIHGSDSVTSISVLKSSQSTQGLRGFHVLTTGRDGTFAIHELDQARLSLSTVHTSSPSFGPNIEGAYLYKGRHSSSTDTYDLILYGFRSSSFVVWNETQQSTVMSVECGGAHRSWTYNDSIRSTSPSRVRKWTEDFKVHDPTKTFIWTKAGILNWYSMQEPDHTIIQRGGHGREIKAIARSPRCLHGRPLIATGAEDTNIRLFAMDEDPAESTFQNIAVLKRHTTGLQHLLFSRSGEYLFSSAGCEEFYIWKLTFDVPQVNIGVVLWDMMPKEEDDSDARIMSFDVLGSKPTAAANTNNHQSTYVQEESYTLALAYSNGKTKVIRYIPSSTRDHGKFETLHGIHYGSFCVMQAFFLSQNQTQTLILSAGTNGYLNLSGMKEAMASPDGGDPSQHVSLSPTDVHKVHQSSILCMDVLALDSKMKTYLVATGGDDSALGLSLLTSKSNSTEDADLKGTKHGRLRHQFRTILIPRAHAAAVTALKFTGLSRTTTSCSVTIVTVGNDQRVKVWKVYVDLERALSSFSQAMEAKAETDELFEGIEIERAGSAWTSVADVSGLEITTDSEISDANSDLSPDVTAGENTEDGYRVLVTGVGIELLSVRSP</sequence>
<evidence type="ECO:0000256" key="3">
    <source>
        <dbReference type="ARBA" id="ARBA00022574"/>
    </source>
</evidence>
<dbReference type="EMBL" id="KN846954">
    <property type="protein sequence ID" value="KIV78114.1"/>
    <property type="molecule type" value="Genomic_DNA"/>
</dbReference>